<dbReference type="InterPro" id="IPR035994">
    <property type="entry name" value="Nucleoside_phosphorylase_sf"/>
</dbReference>
<dbReference type="Pfam" id="PF01048">
    <property type="entry name" value="PNP_UDP_1"/>
    <property type="match status" value="1"/>
</dbReference>
<feature type="binding site" evidence="4">
    <location>
        <begin position="52"/>
        <end position="53"/>
    </location>
    <ligand>
        <name>phosphate</name>
        <dbReference type="ChEBI" id="CHEBI:43474"/>
    </ligand>
</feature>
<dbReference type="GO" id="GO:0017061">
    <property type="term" value="F:S-methyl-5-thioadenosine phosphorylase activity"/>
    <property type="evidence" value="ECO:0007669"/>
    <property type="project" value="InterPro"/>
</dbReference>
<dbReference type="CDD" id="cd09010">
    <property type="entry name" value="MTAP_SsMTAPII_like_MTIP"/>
    <property type="match status" value="1"/>
</dbReference>
<dbReference type="EMBL" id="FQXV01000018">
    <property type="protein sequence ID" value="SHI22570.1"/>
    <property type="molecule type" value="Genomic_DNA"/>
</dbReference>
<dbReference type="SUPFAM" id="SSF53167">
    <property type="entry name" value="Purine and uridine phosphorylases"/>
    <property type="match status" value="1"/>
</dbReference>
<dbReference type="HAMAP" id="MF_01963">
    <property type="entry name" value="MTAP"/>
    <property type="match status" value="1"/>
</dbReference>
<evidence type="ECO:0000313" key="6">
    <source>
        <dbReference type="EMBL" id="SHI22570.1"/>
    </source>
</evidence>
<feature type="domain" description="Nucleoside phosphorylase" evidence="5">
    <location>
        <begin position="3"/>
        <end position="240"/>
    </location>
</feature>
<comment type="miscellaneous">
    <text evidence="4">Although this enzyme belongs to the family of MTA phosphorylases based on sequence homology, it lacks several conserved amino acids in the substrate binding pocket that confer specificity towards MTA.</text>
</comment>
<keyword evidence="2 4" id="KW-0808">Transferase</keyword>
<evidence type="ECO:0000256" key="4">
    <source>
        <dbReference type="HAMAP-Rule" id="MF_01963"/>
    </source>
</evidence>
<feature type="binding site" evidence="4">
    <location>
        <begin position="206"/>
        <end position="208"/>
    </location>
    <ligand>
        <name>substrate</name>
    </ligand>
</feature>
<feature type="binding site" evidence="4">
    <location>
        <position position="182"/>
    </location>
    <ligand>
        <name>substrate</name>
    </ligand>
</feature>
<dbReference type="EC" id="2.4.2.1" evidence="4"/>
<feature type="site" description="Important for substrate specificity" evidence="4">
    <location>
        <position position="164"/>
    </location>
</feature>
<keyword evidence="3 4" id="KW-0660">Purine salvage</keyword>
<keyword evidence="7" id="KW-1185">Reference proteome</keyword>
<evidence type="ECO:0000313" key="7">
    <source>
        <dbReference type="Proteomes" id="UP000183995"/>
    </source>
</evidence>
<evidence type="ECO:0000259" key="5">
    <source>
        <dbReference type="Pfam" id="PF01048"/>
    </source>
</evidence>
<feature type="binding site" evidence="4">
    <location>
        <position position="10"/>
    </location>
    <ligand>
        <name>phosphate</name>
        <dbReference type="ChEBI" id="CHEBI:43474"/>
    </ligand>
</feature>
<dbReference type="PANTHER" id="PTHR42679">
    <property type="entry name" value="S-METHYL-5'-THIOADENOSINE PHOSPHORYLASE"/>
    <property type="match status" value="1"/>
</dbReference>
<reference evidence="6 7" key="1">
    <citation type="submission" date="2016-11" db="EMBL/GenBank/DDBJ databases">
        <authorList>
            <person name="Jaros S."/>
            <person name="Januszkiewicz K."/>
            <person name="Wedrychowicz H."/>
        </authorList>
    </citation>
    <scope>NUCLEOTIDE SEQUENCE [LARGE SCALE GENOMIC DNA]</scope>
    <source>
        <strain evidence="6 7">DSM 10068</strain>
    </source>
</reference>
<comment type="subunit">
    <text evidence="4">Homohexamer. Dimer of a homotrimer.</text>
</comment>
<keyword evidence="1 4" id="KW-0328">Glycosyltransferase</keyword>
<dbReference type="UniPathway" id="UPA00606"/>
<dbReference type="PANTHER" id="PTHR42679:SF2">
    <property type="entry name" value="S-METHYL-5'-THIOADENOSINE PHOSPHORYLASE"/>
    <property type="match status" value="1"/>
</dbReference>
<organism evidence="6 7">
    <name type="scientific">Sporobacter termitidis DSM 10068</name>
    <dbReference type="NCBI Taxonomy" id="1123282"/>
    <lineage>
        <taxon>Bacteria</taxon>
        <taxon>Bacillati</taxon>
        <taxon>Bacillota</taxon>
        <taxon>Clostridia</taxon>
        <taxon>Eubacteriales</taxon>
        <taxon>Oscillospiraceae</taxon>
        <taxon>Sporobacter</taxon>
    </lineage>
</organism>
<dbReference type="Proteomes" id="UP000183995">
    <property type="component" value="Unassembled WGS sequence"/>
</dbReference>
<dbReference type="GO" id="GO:0005829">
    <property type="term" value="C:cytosol"/>
    <property type="evidence" value="ECO:0007669"/>
    <property type="project" value="TreeGrafter"/>
</dbReference>
<dbReference type="RefSeq" id="WP_073082396.1">
    <property type="nucleotide sequence ID" value="NZ_FQXV01000018.1"/>
</dbReference>
<dbReference type="FunFam" id="3.40.50.1580:FF:000012">
    <property type="entry name" value="Probable 6-oxopurine nucleoside phosphorylase"/>
    <property type="match status" value="1"/>
</dbReference>
<feature type="binding site" evidence="4">
    <location>
        <begin position="85"/>
        <end position="86"/>
    </location>
    <ligand>
        <name>phosphate</name>
        <dbReference type="ChEBI" id="CHEBI:43474"/>
    </ligand>
</feature>
<accession>A0A1M5ZEB8</accession>
<evidence type="ECO:0000256" key="3">
    <source>
        <dbReference type="ARBA" id="ARBA00022726"/>
    </source>
</evidence>
<feature type="binding site" evidence="4">
    <location>
        <position position="183"/>
    </location>
    <ligand>
        <name>phosphate</name>
        <dbReference type="ChEBI" id="CHEBI:43474"/>
    </ligand>
</feature>
<dbReference type="InterPro" id="IPR000845">
    <property type="entry name" value="Nucleoside_phosphorylase_d"/>
</dbReference>
<protein>
    <recommendedName>
        <fullName evidence="4">Purine nucleoside phosphorylase</fullName>
        <shortName evidence="4">PNP</shortName>
        <ecNumber evidence="4">2.4.2.1</ecNumber>
    </recommendedName>
</protein>
<dbReference type="STRING" id="1123282.SAMN02745823_03597"/>
<comment type="pathway">
    <text evidence="4">Purine metabolism; purine nucleoside salvage.</text>
</comment>
<gene>
    <name evidence="6" type="ORF">SAMN02745823_03597</name>
</gene>
<comment type="catalytic activity">
    <reaction evidence="4">
        <text>a purine D-ribonucleoside + phosphate = a purine nucleobase + alpha-D-ribose 1-phosphate</text>
        <dbReference type="Rhea" id="RHEA:19805"/>
        <dbReference type="ChEBI" id="CHEBI:26386"/>
        <dbReference type="ChEBI" id="CHEBI:43474"/>
        <dbReference type="ChEBI" id="CHEBI:57720"/>
        <dbReference type="ChEBI" id="CHEBI:142355"/>
        <dbReference type="EC" id="2.4.2.1"/>
    </reaction>
</comment>
<comment type="similarity">
    <text evidence="4">Belongs to the PNP/MTAP phosphorylase family. MTAP subfamily.</text>
</comment>
<dbReference type="GO" id="GO:0019509">
    <property type="term" value="P:L-methionine salvage from methylthioadenosine"/>
    <property type="evidence" value="ECO:0007669"/>
    <property type="project" value="TreeGrafter"/>
</dbReference>
<dbReference type="OrthoDB" id="1523230at2"/>
<dbReference type="InterPro" id="IPR010044">
    <property type="entry name" value="MTAP"/>
</dbReference>
<dbReference type="GO" id="GO:0006166">
    <property type="term" value="P:purine ribonucleoside salvage"/>
    <property type="evidence" value="ECO:0007669"/>
    <property type="project" value="UniProtKB-UniRule"/>
</dbReference>
<proteinExistence type="inferred from homology"/>
<feature type="site" description="Important for substrate specificity" evidence="4">
    <location>
        <position position="219"/>
    </location>
</feature>
<sequence>MKKIGIIGGSGLDDPKILSNPKELAMDTPYGKTSDRLVCGAIGNTEVVILARHAKGHSISPTRVPYRANIWALKEAGCTELLATTACGSLREELMPGDLVFIDQFIDWTKLRTLTFFEDEVVHTAMPEPFDAALRAKLAAAAEALGYKYHGKGTMVTIEGPRFSTRAESNMFRLMGADLINMSTVPEVSLANELKLPYQSIAMVTDYDCWKENEEPVSYEMVLNRMRENAEKVKKLLIKMAE</sequence>
<evidence type="ECO:0000256" key="2">
    <source>
        <dbReference type="ARBA" id="ARBA00022679"/>
    </source>
</evidence>
<name>A0A1M5ZEB8_9FIRM</name>
<dbReference type="AlphaFoldDB" id="A0A1M5ZEB8"/>
<evidence type="ECO:0000256" key="1">
    <source>
        <dbReference type="ARBA" id="ARBA00022676"/>
    </source>
</evidence>
<dbReference type="Gene3D" id="3.40.50.1580">
    <property type="entry name" value="Nucleoside phosphorylase domain"/>
    <property type="match status" value="1"/>
</dbReference>
<dbReference type="NCBIfam" id="TIGR01694">
    <property type="entry name" value="MTAP"/>
    <property type="match status" value="1"/>
</dbReference>
<comment type="function">
    <text evidence="4">Purine nucleoside phosphorylase involved in purine salvage.</text>
</comment>